<dbReference type="AlphaFoldDB" id="A0A564YMX5"/>
<dbReference type="Proteomes" id="UP000321570">
    <property type="component" value="Unassembled WGS sequence"/>
</dbReference>
<evidence type="ECO:0000313" key="1">
    <source>
        <dbReference type="EMBL" id="VUZ48319.1"/>
    </source>
</evidence>
<keyword evidence="2" id="KW-1185">Reference proteome</keyword>
<reference evidence="1 2" key="1">
    <citation type="submission" date="2019-07" db="EMBL/GenBank/DDBJ databases">
        <authorList>
            <person name="Jastrzebski P J."/>
            <person name="Paukszto L."/>
            <person name="Jastrzebski P J."/>
        </authorList>
    </citation>
    <scope>NUCLEOTIDE SEQUENCE [LARGE SCALE GENOMIC DNA]</scope>
    <source>
        <strain evidence="1 2">WMS-il1</strain>
    </source>
</reference>
<protein>
    <submittedName>
        <fullName evidence="1">Uncharacterized protein</fullName>
    </submittedName>
</protein>
<evidence type="ECO:0000313" key="2">
    <source>
        <dbReference type="Proteomes" id="UP000321570"/>
    </source>
</evidence>
<dbReference type="EMBL" id="CABIJS010000288">
    <property type="protein sequence ID" value="VUZ48319.1"/>
    <property type="molecule type" value="Genomic_DNA"/>
</dbReference>
<sequence length="88" mass="9917">MTVFRFFVRDSYKVVFVLHSKENARLSVTGSYASYLSPFLSTLLSLSLTRCGFLEHILVYSTLGVLLRDCCQLLLSYEVVTVIAVVIC</sequence>
<accession>A0A564YMX5</accession>
<organism evidence="1 2">
    <name type="scientific">Hymenolepis diminuta</name>
    <name type="common">Rat tapeworm</name>
    <dbReference type="NCBI Taxonomy" id="6216"/>
    <lineage>
        <taxon>Eukaryota</taxon>
        <taxon>Metazoa</taxon>
        <taxon>Spiralia</taxon>
        <taxon>Lophotrochozoa</taxon>
        <taxon>Platyhelminthes</taxon>
        <taxon>Cestoda</taxon>
        <taxon>Eucestoda</taxon>
        <taxon>Cyclophyllidea</taxon>
        <taxon>Hymenolepididae</taxon>
        <taxon>Hymenolepis</taxon>
    </lineage>
</organism>
<proteinExistence type="predicted"/>
<gene>
    <name evidence="1" type="ORF">WMSIL1_LOCUS7689</name>
</gene>
<name>A0A564YMX5_HYMDI</name>